<dbReference type="Gene3D" id="3.40.30.10">
    <property type="entry name" value="Glutaredoxin"/>
    <property type="match status" value="1"/>
</dbReference>
<keyword evidence="3" id="KW-1015">Disulfide bond</keyword>
<evidence type="ECO:0000313" key="5">
    <source>
        <dbReference type="EMBL" id="RCS28942.1"/>
    </source>
</evidence>
<accession>A0A368KAH4</accession>
<reference evidence="5 6" key="1">
    <citation type="submission" date="2018-05" db="EMBL/GenBank/DDBJ databases">
        <title>Draft genome sequence of Rhodanobacter denitrificans Yn1 isolated from gold copper mine.</title>
        <authorList>
            <person name="Yang N."/>
            <person name="Mazhar H.S."/>
            <person name="Rensing C."/>
        </authorList>
    </citation>
    <scope>NUCLEOTIDE SEQUENCE [LARGE SCALE GENOMIC DNA]</scope>
    <source>
        <strain evidence="5 6">Yn1</strain>
    </source>
</reference>
<feature type="signal peptide" evidence="4">
    <location>
        <begin position="1"/>
        <end position="21"/>
    </location>
</feature>
<dbReference type="CDD" id="cd02968">
    <property type="entry name" value="SCO"/>
    <property type="match status" value="1"/>
</dbReference>
<feature type="binding site" evidence="2">
    <location>
        <position position="64"/>
    </location>
    <ligand>
        <name>Cu cation</name>
        <dbReference type="ChEBI" id="CHEBI:23378"/>
    </ligand>
</feature>
<feature type="binding site" evidence="2">
    <location>
        <position position="68"/>
    </location>
    <ligand>
        <name>Cu cation</name>
        <dbReference type="ChEBI" id="CHEBI:23378"/>
    </ligand>
</feature>
<dbReference type="GO" id="GO:0046872">
    <property type="term" value="F:metal ion binding"/>
    <property type="evidence" value="ECO:0007669"/>
    <property type="project" value="UniProtKB-KW"/>
</dbReference>
<dbReference type="Pfam" id="PF02630">
    <property type="entry name" value="SCO1-SenC"/>
    <property type="match status" value="1"/>
</dbReference>
<feature type="disulfide bond" description="Redox-active" evidence="3">
    <location>
        <begin position="64"/>
        <end position="68"/>
    </location>
</feature>
<comment type="caution">
    <text evidence="5">The sequence shown here is derived from an EMBL/GenBank/DDBJ whole genome shotgun (WGS) entry which is preliminary data.</text>
</comment>
<comment type="similarity">
    <text evidence="1">Belongs to the SCO1/2 family.</text>
</comment>
<evidence type="ECO:0000256" key="4">
    <source>
        <dbReference type="SAM" id="SignalP"/>
    </source>
</evidence>
<dbReference type="SUPFAM" id="SSF52833">
    <property type="entry name" value="Thioredoxin-like"/>
    <property type="match status" value="1"/>
</dbReference>
<protein>
    <submittedName>
        <fullName evidence="5">SCO family protein</fullName>
    </submittedName>
</protein>
<evidence type="ECO:0000313" key="6">
    <source>
        <dbReference type="Proteomes" id="UP000252387"/>
    </source>
</evidence>
<dbReference type="InterPro" id="IPR003782">
    <property type="entry name" value="SCO1/SenC"/>
</dbReference>
<gene>
    <name evidence="5" type="ORF">DEO45_14710</name>
</gene>
<feature type="binding site" evidence="2">
    <location>
        <position position="152"/>
    </location>
    <ligand>
        <name>Cu cation</name>
        <dbReference type="ChEBI" id="CHEBI:23378"/>
    </ligand>
</feature>
<keyword evidence="6" id="KW-1185">Reference proteome</keyword>
<dbReference type="InterPro" id="IPR036249">
    <property type="entry name" value="Thioredoxin-like_sf"/>
</dbReference>
<sequence length="190" mass="20803">MKRLLPLFALLLLFGGGMARAATPLPGDSIYQLTVQLTDQNGRQQPLAARRGRPQLVTMFYTSCQMVCPMIIDSLRLTRNALDPAGRGKIDLLAVSFDPARDDIATLHAYAGKRNLDPRIWTLARAEPAQVRQLSGVLGLQYRRLPDGEFNHSSELILLDAEGRIAARTTVIGRLDPAFVKAVNETAAAP</sequence>
<dbReference type="Proteomes" id="UP000252387">
    <property type="component" value="Unassembled WGS sequence"/>
</dbReference>
<keyword evidence="4" id="KW-0732">Signal</keyword>
<dbReference type="EMBL" id="QFWQ01000009">
    <property type="protein sequence ID" value="RCS28942.1"/>
    <property type="molecule type" value="Genomic_DNA"/>
</dbReference>
<feature type="chain" id="PRO_5017026988" evidence="4">
    <location>
        <begin position="22"/>
        <end position="190"/>
    </location>
</feature>
<keyword evidence="2" id="KW-0479">Metal-binding</keyword>
<keyword evidence="2" id="KW-0186">Copper</keyword>
<dbReference type="PANTHER" id="PTHR12151:SF25">
    <property type="entry name" value="LINALOOL DEHYDRATASE_ISOMERASE DOMAIN-CONTAINING PROTEIN"/>
    <property type="match status" value="1"/>
</dbReference>
<dbReference type="AlphaFoldDB" id="A0A368KAH4"/>
<dbReference type="PANTHER" id="PTHR12151">
    <property type="entry name" value="ELECTRON TRANSPORT PROTIN SCO1/SENC FAMILY MEMBER"/>
    <property type="match status" value="1"/>
</dbReference>
<evidence type="ECO:0000256" key="1">
    <source>
        <dbReference type="ARBA" id="ARBA00010996"/>
    </source>
</evidence>
<dbReference type="OrthoDB" id="6335573at2"/>
<name>A0A368KAH4_9GAMM</name>
<evidence type="ECO:0000256" key="2">
    <source>
        <dbReference type="PIRSR" id="PIRSR603782-1"/>
    </source>
</evidence>
<dbReference type="RefSeq" id="WP_114345115.1">
    <property type="nucleotide sequence ID" value="NZ_QFWQ01000009.1"/>
</dbReference>
<evidence type="ECO:0000256" key="3">
    <source>
        <dbReference type="PIRSR" id="PIRSR603782-2"/>
    </source>
</evidence>
<proteinExistence type="inferred from homology"/>
<organism evidence="5 6">
    <name type="scientific">Rhodanobacter denitrificans</name>
    <dbReference type="NCBI Taxonomy" id="666685"/>
    <lineage>
        <taxon>Bacteria</taxon>
        <taxon>Pseudomonadati</taxon>
        <taxon>Pseudomonadota</taxon>
        <taxon>Gammaproteobacteria</taxon>
        <taxon>Lysobacterales</taxon>
        <taxon>Rhodanobacteraceae</taxon>
        <taxon>Rhodanobacter</taxon>
    </lineage>
</organism>